<evidence type="ECO:0000256" key="7">
    <source>
        <dbReference type="RuleBase" id="RU000363"/>
    </source>
</evidence>
<dbReference type="InterPro" id="IPR050259">
    <property type="entry name" value="SDR"/>
</dbReference>
<keyword evidence="3" id="KW-0134">Cell wall</keyword>
<evidence type="ECO:0000256" key="4">
    <source>
        <dbReference type="ARBA" id="ARBA00023002"/>
    </source>
</evidence>
<dbReference type="SMART" id="SM00822">
    <property type="entry name" value="PKS_KR"/>
    <property type="match status" value="1"/>
</dbReference>
<evidence type="ECO:0000256" key="5">
    <source>
        <dbReference type="ARBA" id="ARBA00040781"/>
    </source>
</evidence>
<dbReference type="InterPro" id="IPR036291">
    <property type="entry name" value="NAD(P)-bd_dom_sf"/>
</dbReference>
<keyword evidence="4" id="KW-0560">Oxidoreductase</keyword>
<evidence type="ECO:0000256" key="3">
    <source>
        <dbReference type="ARBA" id="ARBA00022512"/>
    </source>
</evidence>
<dbReference type="PANTHER" id="PTHR42879:SF2">
    <property type="entry name" value="3-OXOACYL-[ACYL-CARRIER-PROTEIN] REDUCTASE FABG"/>
    <property type="match status" value="1"/>
</dbReference>
<comment type="catalytic activity">
    <reaction evidence="6">
        <text>a (3R)-hydroxyacyl-[ACP] + NADP(+) = a 3-oxoacyl-[ACP] + NADPH + H(+)</text>
        <dbReference type="Rhea" id="RHEA:17397"/>
        <dbReference type="Rhea" id="RHEA-COMP:9916"/>
        <dbReference type="Rhea" id="RHEA-COMP:9945"/>
        <dbReference type="ChEBI" id="CHEBI:15378"/>
        <dbReference type="ChEBI" id="CHEBI:57783"/>
        <dbReference type="ChEBI" id="CHEBI:58349"/>
        <dbReference type="ChEBI" id="CHEBI:78776"/>
        <dbReference type="ChEBI" id="CHEBI:78827"/>
        <dbReference type="EC" id="1.1.1.100"/>
    </reaction>
    <physiologicalReaction direction="right-to-left" evidence="6">
        <dbReference type="Rhea" id="RHEA:17399"/>
    </physiologicalReaction>
</comment>
<dbReference type="RefSeq" id="WP_163845904.1">
    <property type="nucleotide sequence ID" value="NZ_JAAGVB010000031.1"/>
</dbReference>
<proteinExistence type="inferred from homology"/>
<comment type="subcellular location">
    <subcellularLocation>
        <location evidence="1">Secreted</location>
        <location evidence="1">Cell wall</location>
    </subcellularLocation>
</comment>
<name>A0A6P1CS81_9NOCA</name>
<accession>A0A6P1CS81</accession>
<dbReference type="AlphaFoldDB" id="A0A6P1CS81"/>
<protein>
    <recommendedName>
        <fullName evidence="5">3-oxoacyl-[acyl-carrier-protein] reductase MabA</fullName>
    </recommendedName>
</protein>
<evidence type="ECO:0000259" key="8">
    <source>
        <dbReference type="SMART" id="SM00822"/>
    </source>
</evidence>
<dbReference type="PANTHER" id="PTHR42879">
    <property type="entry name" value="3-OXOACYL-(ACYL-CARRIER-PROTEIN) REDUCTASE"/>
    <property type="match status" value="1"/>
</dbReference>
<evidence type="ECO:0000256" key="1">
    <source>
        <dbReference type="ARBA" id="ARBA00004191"/>
    </source>
</evidence>
<dbReference type="Pfam" id="PF00106">
    <property type="entry name" value="adh_short"/>
    <property type="match status" value="1"/>
</dbReference>
<sequence>MRLADRVALITGASRGIGRATALLLAEQGAAVAVNYRSGAEEAEAVVAEVTAAGGKAVALGADVSDPEAAATLIEQTIGALGGLHILVNNAGIARDGLIFDMNPGDWVEVMRTIFGGVFNCTRAAMGHFMAQRDGVIVNVSSVMGQRGWIGQSNYSASKAAINAFTQCSAIELARFGVRVNAVLPGFTPTELIGPVVAGGAGKKLEKQIPLRSLAEVGQIAEVIAFLAGPGSAYMTGELVRADGGFAAQLGIGRLA</sequence>
<dbReference type="InterPro" id="IPR002347">
    <property type="entry name" value="SDR_fam"/>
</dbReference>
<keyword evidence="3" id="KW-0964">Secreted</keyword>
<dbReference type="Proteomes" id="UP000471166">
    <property type="component" value="Unassembled WGS sequence"/>
</dbReference>
<dbReference type="FunFam" id="3.40.50.720:FF:000173">
    <property type="entry name" value="3-oxoacyl-[acyl-carrier protein] reductase"/>
    <property type="match status" value="1"/>
</dbReference>
<evidence type="ECO:0000256" key="2">
    <source>
        <dbReference type="ARBA" id="ARBA00006484"/>
    </source>
</evidence>
<dbReference type="PRINTS" id="PR00081">
    <property type="entry name" value="GDHRDH"/>
</dbReference>
<dbReference type="SUPFAM" id="SSF51735">
    <property type="entry name" value="NAD(P)-binding Rossmann-fold domains"/>
    <property type="match status" value="1"/>
</dbReference>
<evidence type="ECO:0000256" key="6">
    <source>
        <dbReference type="ARBA" id="ARBA00047400"/>
    </source>
</evidence>
<reference evidence="9 10" key="1">
    <citation type="submission" date="2020-01" db="EMBL/GenBank/DDBJ databases">
        <title>Genetics and antimicrobial susceptibilities of Nocardia species isolated from the soil; a comparison with species isolated from humans.</title>
        <authorList>
            <person name="Carrasco G."/>
            <person name="Monzon S."/>
            <person name="Sansegundo M."/>
            <person name="Garcia E."/>
            <person name="Garrido N."/>
            <person name="Medina M.J."/>
            <person name="Villalon P."/>
            <person name="Ramirez-Arocha A.C."/>
            <person name="Jimenez P."/>
            <person name="Cuesta I."/>
            <person name="Valdezate S."/>
        </authorList>
    </citation>
    <scope>NUCLEOTIDE SEQUENCE [LARGE SCALE GENOMIC DNA]</scope>
    <source>
        <strain evidence="9 10">CNM20110626</strain>
    </source>
</reference>
<comment type="similarity">
    <text evidence="2 7">Belongs to the short-chain dehydrogenases/reductases (SDR) family.</text>
</comment>
<dbReference type="GO" id="GO:0004316">
    <property type="term" value="F:3-oxoacyl-[acyl-carrier-protein] reductase (NADPH) activity"/>
    <property type="evidence" value="ECO:0007669"/>
    <property type="project" value="UniProtKB-EC"/>
</dbReference>
<dbReference type="InterPro" id="IPR057326">
    <property type="entry name" value="KR_dom"/>
</dbReference>
<evidence type="ECO:0000313" key="10">
    <source>
        <dbReference type="Proteomes" id="UP000471166"/>
    </source>
</evidence>
<dbReference type="PRINTS" id="PR00080">
    <property type="entry name" value="SDRFAMILY"/>
</dbReference>
<dbReference type="EMBL" id="JAAGVB010000031">
    <property type="protein sequence ID" value="NEW34727.1"/>
    <property type="molecule type" value="Genomic_DNA"/>
</dbReference>
<evidence type="ECO:0000313" key="9">
    <source>
        <dbReference type="EMBL" id="NEW34727.1"/>
    </source>
</evidence>
<gene>
    <name evidence="9" type="ORF">GV791_19495</name>
</gene>
<organism evidence="9 10">
    <name type="scientific">Nocardia cyriacigeorgica</name>
    <dbReference type="NCBI Taxonomy" id="135487"/>
    <lineage>
        <taxon>Bacteria</taxon>
        <taxon>Bacillati</taxon>
        <taxon>Actinomycetota</taxon>
        <taxon>Actinomycetes</taxon>
        <taxon>Mycobacteriales</taxon>
        <taxon>Nocardiaceae</taxon>
        <taxon>Nocardia</taxon>
    </lineage>
</organism>
<feature type="domain" description="Ketoreductase" evidence="8">
    <location>
        <begin position="6"/>
        <end position="186"/>
    </location>
</feature>
<comment type="caution">
    <text evidence="9">The sequence shown here is derived from an EMBL/GenBank/DDBJ whole genome shotgun (WGS) entry which is preliminary data.</text>
</comment>
<dbReference type="Gene3D" id="3.40.50.720">
    <property type="entry name" value="NAD(P)-binding Rossmann-like Domain"/>
    <property type="match status" value="1"/>
</dbReference>